<evidence type="ECO:0000313" key="2">
    <source>
        <dbReference type="EMBL" id="KRR11562.1"/>
    </source>
</evidence>
<comment type="caution">
    <text evidence="2">The sequence shown here is derived from an EMBL/GenBank/DDBJ whole genome shotgun (WGS) entry which is preliminary data.</text>
</comment>
<name>A0A0R3LUB6_9BRAD</name>
<organism evidence="2 3">
    <name type="scientific">Bradyrhizobium valentinum</name>
    <dbReference type="NCBI Taxonomy" id="1518501"/>
    <lineage>
        <taxon>Bacteria</taxon>
        <taxon>Pseudomonadati</taxon>
        <taxon>Pseudomonadota</taxon>
        <taxon>Alphaproteobacteria</taxon>
        <taxon>Hyphomicrobiales</taxon>
        <taxon>Nitrobacteraceae</taxon>
        <taxon>Bradyrhizobium</taxon>
    </lineage>
</organism>
<evidence type="ECO:0000313" key="3">
    <source>
        <dbReference type="Proteomes" id="UP000051913"/>
    </source>
</evidence>
<dbReference type="Proteomes" id="UP000051913">
    <property type="component" value="Unassembled WGS sequence"/>
</dbReference>
<sequence>MLLPTWKHVCFSMRIEAIGKVATSICFSDHQTSRQLAVIWNTSLRRRRRRRLPRVLGRKLIAGTERFINGGQAQDGARYSQRDWGSKTQSIIKENRL</sequence>
<evidence type="ECO:0000256" key="1">
    <source>
        <dbReference type="SAM" id="MobiDB-lite"/>
    </source>
</evidence>
<accession>A0A0R3LUB6</accession>
<reference evidence="2 3" key="1">
    <citation type="submission" date="2014-03" db="EMBL/GenBank/DDBJ databases">
        <title>Bradyrhizobium valentinum sp. nov., isolated from effective nodules of Lupinus mariae-josephae, a lupine endemic of basic-lime soils in Eastern Spain.</title>
        <authorList>
            <person name="Duran D."/>
            <person name="Rey L."/>
            <person name="Navarro A."/>
            <person name="Busquets A."/>
            <person name="Imperial J."/>
            <person name="Ruiz-Argueso T."/>
        </authorList>
    </citation>
    <scope>NUCLEOTIDE SEQUENCE [LARGE SCALE GENOMIC DNA]</scope>
    <source>
        <strain evidence="2 3">LmjM3</strain>
    </source>
</reference>
<dbReference type="AlphaFoldDB" id="A0A0R3LUB6"/>
<dbReference type="EMBL" id="LLXX01000038">
    <property type="protein sequence ID" value="KRR11562.1"/>
    <property type="molecule type" value="Genomic_DNA"/>
</dbReference>
<dbReference type="RefSeq" id="WP_057849592.1">
    <property type="nucleotide sequence ID" value="NZ_LLXX01000038.1"/>
</dbReference>
<protein>
    <submittedName>
        <fullName evidence="2">Uncharacterized protein</fullName>
    </submittedName>
</protein>
<gene>
    <name evidence="2" type="ORF">CP49_18195</name>
</gene>
<proteinExistence type="predicted"/>
<feature type="region of interest" description="Disordered" evidence="1">
    <location>
        <begin position="73"/>
        <end position="97"/>
    </location>
</feature>
<feature type="compositionally biased region" description="Polar residues" evidence="1">
    <location>
        <begin position="86"/>
        <end position="97"/>
    </location>
</feature>
<keyword evidence="3" id="KW-1185">Reference proteome</keyword>